<dbReference type="Proteomes" id="UP000603728">
    <property type="component" value="Unassembled WGS sequence"/>
</dbReference>
<organism evidence="1 2">
    <name type="scientific">Flavobacterium tagetis</name>
    <dbReference type="NCBI Taxonomy" id="2801336"/>
    <lineage>
        <taxon>Bacteria</taxon>
        <taxon>Pseudomonadati</taxon>
        <taxon>Bacteroidota</taxon>
        <taxon>Flavobacteriia</taxon>
        <taxon>Flavobacteriales</taxon>
        <taxon>Flavobacteriaceae</taxon>
        <taxon>Flavobacterium</taxon>
    </lineage>
</organism>
<accession>A0ABS1KAN4</accession>
<comment type="caution">
    <text evidence="1">The sequence shown here is derived from an EMBL/GenBank/DDBJ whole genome shotgun (WGS) entry which is preliminary data.</text>
</comment>
<proteinExistence type="predicted"/>
<dbReference type="EMBL" id="JAERSF010000001">
    <property type="protein sequence ID" value="MBL0736541.1"/>
    <property type="molecule type" value="Genomic_DNA"/>
</dbReference>
<protein>
    <submittedName>
        <fullName evidence="1">Uncharacterized protein</fullName>
    </submittedName>
</protein>
<dbReference type="RefSeq" id="WP_201999482.1">
    <property type="nucleotide sequence ID" value="NZ_JAERSF010000001.1"/>
</dbReference>
<gene>
    <name evidence="1" type="ORF">JI750_06560</name>
</gene>
<keyword evidence="2" id="KW-1185">Reference proteome</keyword>
<evidence type="ECO:0000313" key="2">
    <source>
        <dbReference type="Proteomes" id="UP000603728"/>
    </source>
</evidence>
<name>A0ABS1KAN4_9FLAO</name>
<reference evidence="1 2" key="1">
    <citation type="submission" date="2021-01" db="EMBL/GenBank/DDBJ databases">
        <title>Genome seq and assembly of Flavobacterium sp. GN10.</title>
        <authorList>
            <person name="Chhetri G."/>
        </authorList>
    </citation>
    <scope>NUCLEOTIDE SEQUENCE [LARGE SCALE GENOMIC DNA]</scope>
    <source>
        <strain evidence="1 2">GN10</strain>
    </source>
</reference>
<evidence type="ECO:0000313" key="1">
    <source>
        <dbReference type="EMBL" id="MBL0736541.1"/>
    </source>
</evidence>
<sequence>MEQTNDLILDNLLEVEKQAKEIITRDLEDSQNEAYNSFYNLWKNQNREEHENLMIEELKGNIGKYWLEEKYNNDIDKSFNMIYFEHGGLYGGELEAFAVDFDDSDRKLSEFEIDDHQMEYLDTISCLPAFVSPTLYHLTENIQGEEDNFEDFRDVNNIYELFEATALVETNKLFKRADNENVFEKLNLKKPFYLVVAEHDAGAPKLIYVIE</sequence>